<reference evidence="3" key="1">
    <citation type="submission" date="2023-12" db="EMBL/GenBank/DDBJ databases">
        <title>Novel isolates from deep terrestrial aquifers shed light on the physiology and ecology of the class Limnochordia.</title>
        <authorList>
            <person name="Karnachuk O.V."/>
            <person name="Lukina A.P."/>
            <person name="Avakyan M.R."/>
            <person name="Kadnikov V."/>
            <person name="Begmatov S."/>
            <person name="Beletsky A.V."/>
            <person name="Mardanov A.V."/>
            <person name="Ravin N.V."/>
        </authorList>
    </citation>
    <scope>NUCLEOTIDE SEQUENCE [LARGE SCALE GENOMIC DNA]</scope>
    <source>
        <strain evidence="3">LN</strain>
    </source>
</reference>
<dbReference type="Proteomes" id="UP001333102">
    <property type="component" value="Chromosome"/>
</dbReference>
<keyword evidence="3" id="KW-1185">Reference proteome</keyword>
<dbReference type="RefSeq" id="WP_324667808.1">
    <property type="nucleotide sequence ID" value="NZ_CP141614.1"/>
</dbReference>
<name>A0ABZ1BLU7_9FIRM</name>
<gene>
    <name evidence="2" type="ORF">VLY81_08870</name>
</gene>
<protein>
    <submittedName>
        <fullName evidence="2">Uncharacterized protein</fullName>
    </submittedName>
</protein>
<dbReference type="InterPro" id="IPR006311">
    <property type="entry name" value="TAT_signal"/>
</dbReference>
<sequence length="151" mass="15827">MSPFRRFLALALSSVAVVAVGLAGPLALAQAPASVTVSATLDEVRAVVLSDGKAGIDVVVQVRLEGWTQPSFPQVSGRLAAFTPSGERVLEPIEVEVVEPASASEAVVRLRFERIEESPFMTAFVGLPADAEAGYDEVWTGVIFAASDIEG</sequence>
<proteinExistence type="predicted"/>
<feature type="signal peptide" evidence="1">
    <location>
        <begin position="1"/>
        <end position="29"/>
    </location>
</feature>
<evidence type="ECO:0000256" key="1">
    <source>
        <dbReference type="SAM" id="SignalP"/>
    </source>
</evidence>
<dbReference type="PROSITE" id="PS51318">
    <property type="entry name" value="TAT"/>
    <property type="match status" value="1"/>
</dbReference>
<keyword evidence="1" id="KW-0732">Signal</keyword>
<feature type="chain" id="PRO_5047392489" evidence="1">
    <location>
        <begin position="30"/>
        <end position="151"/>
    </location>
</feature>
<evidence type="ECO:0000313" key="3">
    <source>
        <dbReference type="Proteomes" id="UP001333102"/>
    </source>
</evidence>
<evidence type="ECO:0000313" key="2">
    <source>
        <dbReference type="EMBL" id="WRP13563.1"/>
    </source>
</evidence>
<dbReference type="EMBL" id="CP141614">
    <property type="protein sequence ID" value="WRP13563.1"/>
    <property type="molecule type" value="Genomic_DNA"/>
</dbReference>
<organism evidence="2 3">
    <name type="scientific">Geochorda subterranea</name>
    <dbReference type="NCBI Taxonomy" id="3109564"/>
    <lineage>
        <taxon>Bacteria</taxon>
        <taxon>Bacillati</taxon>
        <taxon>Bacillota</taxon>
        <taxon>Limnochordia</taxon>
        <taxon>Limnochordales</taxon>
        <taxon>Geochordaceae</taxon>
        <taxon>Geochorda</taxon>
    </lineage>
</organism>
<accession>A0ABZ1BLU7</accession>